<dbReference type="PRINTS" id="PR01657">
    <property type="entry name" value="MCMFAMILY"/>
</dbReference>
<sequence length="650" mass="72207">MDAIGIYRAQIREFFERSKGEKKYKISLLSNPPPKRIIIDIGDIRRFNKDLSLALQENAISLLPAFEEIAQEYSQVAVNVGISGILSGERITPRTLLSKYIGRMVSIEGIITSASIIRPKIRKSVHYIKPTNSFVYKEYRDMYTMSMLPPTTSVVPKQSLDGNQLELEYGLSEYISHQTIVLQEMPELAQPGQMPRGVSVILENDLAGLVKPGDRVRVYGTYKCISNIKAAQDTLRTTIIGNNIEILGKKEMSNNNSIDTVTKILTETGVDGLVQYIAPSIYGHIPVKKAILLMMIGGQAVHTNTGGKIRGDINVLLVGDPGIAKSQLLRYVLDISPLSVGTTGRGATGVGLTAAIVADADTGSRRIEAGAMVLADTGIVCIDEFDKMDETERAAIHEAMEQQTVTITKGGIYITLNARCSVLAAANPISGQYRSNLSPRENIRLPESILTRFDLIYILEDTLEYDTEIAEHVLGRRMGRRSSASELSQDEISAYIQAARNINPELTDEAEEYISKEYIRIREEGEKNKTSLSRNVTARLLESIVRLSTAHARARLSSEIILEDAMAAVDILEHTLWRKSVKRRERKEQSQDTLLNILYSYRENNPNDKLVSVEKIVSLCDVSREAVIDGLMAFEKEELIKLVDGMVIFP</sequence>
<dbReference type="GO" id="GO:0006271">
    <property type="term" value="P:DNA strand elongation involved in DNA replication"/>
    <property type="evidence" value="ECO:0007669"/>
    <property type="project" value="TreeGrafter"/>
</dbReference>
<dbReference type="PANTHER" id="PTHR11630">
    <property type="entry name" value="DNA REPLICATION LICENSING FACTOR MCM FAMILY MEMBER"/>
    <property type="match status" value="1"/>
</dbReference>
<dbReference type="OMA" id="EANHIMV"/>
<dbReference type="Pfam" id="PF17855">
    <property type="entry name" value="MCM_lid"/>
    <property type="match status" value="1"/>
</dbReference>
<evidence type="ECO:0000256" key="8">
    <source>
        <dbReference type="ARBA" id="ARBA00023125"/>
    </source>
</evidence>
<dbReference type="STRING" id="935791.I3EEN9"/>
<feature type="domain" description="MCM C-terminal AAA(+) ATPase" evidence="12">
    <location>
        <begin position="269"/>
        <end position="473"/>
    </location>
</feature>
<dbReference type="InterPro" id="IPR003593">
    <property type="entry name" value="AAA+_ATPase"/>
</dbReference>
<comment type="catalytic activity">
    <reaction evidence="11">
        <text>ATP + H2O = ADP + phosphate + H(+)</text>
        <dbReference type="Rhea" id="RHEA:13065"/>
        <dbReference type="ChEBI" id="CHEBI:15377"/>
        <dbReference type="ChEBI" id="CHEBI:15378"/>
        <dbReference type="ChEBI" id="CHEBI:30616"/>
        <dbReference type="ChEBI" id="CHEBI:43474"/>
        <dbReference type="ChEBI" id="CHEBI:456216"/>
        <dbReference type="EC" id="3.6.4.12"/>
    </reaction>
</comment>
<dbReference type="GO" id="GO:0003697">
    <property type="term" value="F:single-stranded DNA binding"/>
    <property type="evidence" value="ECO:0007669"/>
    <property type="project" value="TreeGrafter"/>
</dbReference>
<dbReference type="SMART" id="SM00382">
    <property type="entry name" value="AAA"/>
    <property type="match status" value="1"/>
</dbReference>
<keyword evidence="4 10" id="KW-0547">Nucleotide-binding</keyword>
<name>I3EEN9_NEMP3</name>
<reference evidence="13" key="1">
    <citation type="submission" date="2011-01" db="EMBL/GenBank/DDBJ databases">
        <title>The Genome Sequence of Nematocida parisii strain ERTm3.</title>
        <authorList>
            <consortium name="The Broad Institute Genome Sequencing Platform"/>
            <consortium name="The Broad Institute Genome Sequencing Center for Infectious Disease"/>
            <person name="Cuomo C."/>
            <person name="Troemel E."/>
            <person name="Young S.K."/>
            <person name="Zeng Q."/>
            <person name="Gargeya S."/>
            <person name="Fitzgerald M."/>
            <person name="Haas B."/>
            <person name="Abouelleil A."/>
            <person name="Alvarado L."/>
            <person name="Arachchi H.M."/>
            <person name="Berlin A."/>
            <person name="Chapman S.B."/>
            <person name="Gearin G."/>
            <person name="Goldberg J."/>
            <person name="Griggs A."/>
            <person name="Gujja S."/>
            <person name="Hansen M."/>
            <person name="Heiman D."/>
            <person name="Howarth C."/>
            <person name="Larimer J."/>
            <person name="Lui A."/>
            <person name="MacDonald P.J.P."/>
            <person name="McCowen C."/>
            <person name="Montmayeur A."/>
            <person name="Murphy C."/>
            <person name="Neiman D."/>
            <person name="Pearson M."/>
            <person name="Priest M."/>
            <person name="Roberts A."/>
            <person name="Saif S."/>
            <person name="Shea T."/>
            <person name="Sisk P."/>
            <person name="Stolte C."/>
            <person name="Sykes S."/>
            <person name="Wortman J."/>
            <person name="Nusbaum C."/>
            <person name="Birren B."/>
        </authorList>
    </citation>
    <scope>NUCLEOTIDE SEQUENCE</scope>
    <source>
        <strain evidence="13">ERTm3</strain>
    </source>
</reference>
<dbReference type="InterPro" id="IPR033762">
    <property type="entry name" value="MCM_OB"/>
</dbReference>
<keyword evidence="9 11" id="KW-0539">Nucleus</keyword>
<dbReference type="Pfam" id="PF17207">
    <property type="entry name" value="MCM_OB"/>
    <property type="match status" value="1"/>
</dbReference>
<dbReference type="PROSITE" id="PS00847">
    <property type="entry name" value="MCM_1"/>
    <property type="match status" value="1"/>
</dbReference>
<dbReference type="HOGENOM" id="CLU_000995_6_0_1"/>
<comment type="function">
    <text evidence="11">Acts as component of the MCM2-7 complex (MCM complex) which is the replicative helicase essential for 'once per cell cycle' DNA replication initiation and elongation in eukaryotic cells. The active ATPase sites in the MCM2-7 ring are formed through the interaction surfaces of two neighboring subunits such that a critical structure of a conserved arginine finger motif is provided in trans relative to the ATP-binding site of the Walker A box of the adjacent subunit. The six ATPase active sites, however, are likely to contribute differentially to the complex helicase activity.</text>
</comment>
<dbReference type="Gene3D" id="2.40.50.140">
    <property type="entry name" value="Nucleic acid-binding proteins"/>
    <property type="match status" value="1"/>
</dbReference>
<keyword evidence="8 10" id="KW-0238">DNA-binding</keyword>
<proteinExistence type="inferred from homology"/>
<dbReference type="GO" id="GO:0005656">
    <property type="term" value="C:nuclear pre-replicative complex"/>
    <property type="evidence" value="ECO:0007669"/>
    <property type="project" value="UniProtKB-ARBA"/>
</dbReference>
<comment type="subunit">
    <text evidence="11">Component of the MCM2-7 complex.</text>
</comment>
<comment type="subcellular location">
    <subcellularLocation>
        <location evidence="1 11">Nucleus</location>
    </subcellularLocation>
</comment>
<evidence type="ECO:0000256" key="2">
    <source>
        <dbReference type="ARBA" id="ARBA00008010"/>
    </source>
</evidence>
<dbReference type="InterPro" id="IPR031327">
    <property type="entry name" value="MCM"/>
</dbReference>
<dbReference type="GO" id="GO:0005524">
    <property type="term" value="F:ATP binding"/>
    <property type="evidence" value="ECO:0007669"/>
    <property type="project" value="UniProtKB-UniRule"/>
</dbReference>
<comment type="similarity">
    <text evidence="2 10">Belongs to the MCM family.</text>
</comment>
<dbReference type="FunCoup" id="I3EEN9">
    <property type="interactions" value="252"/>
</dbReference>
<evidence type="ECO:0000256" key="3">
    <source>
        <dbReference type="ARBA" id="ARBA00022705"/>
    </source>
</evidence>
<dbReference type="GO" id="GO:0016787">
    <property type="term" value="F:hydrolase activity"/>
    <property type="evidence" value="ECO:0007669"/>
    <property type="project" value="UniProtKB-KW"/>
</dbReference>
<dbReference type="GO" id="GO:0000727">
    <property type="term" value="P:double-strand break repair via break-induced replication"/>
    <property type="evidence" value="ECO:0007669"/>
    <property type="project" value="TreeGrafter"/>
</dbReference>
<dbReference type="Gene3D" id="2.20.28.10">
    <property type="match status" value="1"/>
</dbReference>
<keyword evidence="6 11" id="KW-0347">Helicase</keyword>
<keyword evidence="14" id="KW-1185">Reference proteome</keyword>
<dbReference type="GO" id="GO:0042555">
    <property type="term" value="C:MCM complex"/>
    <property type="evidence" value="ECO:0007669"/>
    <property type="project" value="UniProtKB-UniRule"/>
</dbReference>
<accession>I3EEN9</accession>
<dbReference type="EMBL" id="GL870881">
    <property type="protein sequence ID" value="EIJ87686.1"/>
    <property type="molecule type" value="Genomic_DNA"/>
</dbReference>
<evidence type="ECO:0000256" key="6">
    <source>
        <dbReference type="ARBA" id="ARBA00022806"/>
    </source>
</evidence>
<dbReference type="GO" id="GO:0006279">
    <property type="term" value="P:premeiotic DNA replication"/>
    <property type="evidence" value="ECO:0007669"/>
    <property type="project" value="UniProtKB-ARBA"/>
</dbReference>
<evidence type="ECO:0000256" key="4">
    <source>
        <dbReference type="ARBA" id="ARBA00022741"/>
    </source>
</evidence>
<protein>
    <recommendedName>
        <fullName evidence="11">DNA replication licensing factor MCM3</fullName>
        <ecNumber evidence="11">3.6.4.12</ecNumber>
    </recommendedName>
</protein>
<organism evidence="13 14">
    <name type="scientific">Nematocida parisii (strain ERTm3)</name>
    <name type="common">Nematode killer fungus</name>
    <dbReference type="NCBI Taxonomy" id="935791"/>
    <lineage>
        <taxon>Eukaryota</taxon>
        <taxon>Fungi</taxon>
        <taxon>Fungi incertae sedis</taxon>
        <taxon>Microsporidia</taxon>
        <taxon>Nematocida</taxon>
    </lineage>
</organism>
<gene>
    <name evidence="13" type="ORF">NEQG_02233</name>
</gene>
<dbReference type="EC" id="3.6.4.12" evidence="11"/>
<dbReference type="Proteomes" id="UP000002872">
    <property type="component" value="Unassembled WGS sequence"/>
</dbReference>
<keyword evidence="3 11" id="KW-0235">DNA replication</keyword>
<keyword evidence="7 10" id="KW-0067">ATP-binding</keyword>
<dbReference type="GO" id="GO:0017116">
    <property type="term" value="F:single-stranded DNA helicase activity"/>
    <property type="evidence" value="ECO:0007669"/>
    <property type="project" value="TreeGrafter"/>
</dbReference>
<dbReference type="Pfam" id="PF00493">
    <property type="entry name" value="MCM"/>
    <property type="match status" value="1"/>
</dbReference>
<dbReference type="GO" id="GO:0031261">
    <property type="term" value="C:DNA replication preinitiation complex"/>
    <property type="evidence" value="ECO:0007669"/>
    <property type="project" value="UniProtKB-ARBA"/>
</dbReference>
<keyword evidence="5 11" id="KW-0378">Hydrolase</keyword>
<dbReference type="InterPro" id="IPR012340">
    <property type="entry name" value="NA-bd_OB-fold"/>
</dbReference>
<dbReference type="InterPro" id="IPR018525">
    <property type="entry name" value="MCM_CS"/>
</dbReference>
<dbReference type="SUPFAM" id="SSF52540">
    <property type="entry name" value="P-loop containing nucleoside triphosphate hydrolases"/>
    <property type="match status" value="1"/>
</dbReference>
<evidence type="ECO:0000256" key="10">
    <source>
        <dbReference type="RuleBase" id="RU004070"/>
    </source>
</evidence>
<dbReference type="FunFam" id="3.40.50.300:FF:002469">
    <property type="entry name" value="Cell division control protein 21"/>
    <property type="match status" value="1"/>
</dbReference>
<evidence type="ECO:0000259" key="12">
    <source>
        <dbReference type="PROSITE" id="PS50051"/>
    </source>
</evidence>
<dbReference type="GO" id="GO:1902975">
    <property type="term" value="P:mitotic DNA replication initiation"/>
    <property type="evidence" value="ECO:0007669"/>
    <property type="project" value="TreeGrafter"/>
</dbReference>
<dbReference type="SUPFAM" id="SSF50249">
    <property type="entry name" value="Nucleic acid-binding proteins"/>
    <property type="match status" value="1"/>
</dbReference>
<dbReference type="InterPro" id="IPR001208">
    <property type="entry name" value="MCM_dom"/>
</dbReference>
<dbReference type="OrthoDB" id="1882346at2759"/>
<evidence type="ECO:0000313" key="13">
    <source>
        <dbReference type="EMBL" id="EIJ87686.1"/>
    </source>
</evidence>
<dbReference type="GO" id="GO:0043596">
    <property type="term" value="C:nuclear replication fork"/>
    <property type="evidence" value="ECO:0007669"/>
    <property type="project" value="UniProtKB-ARBA"/>
</dbReference>
<evidence type="ECO:0000256" key="5">
    <source>
        <dbReference type="ARBA" id="ARBA00022801"/>
    </source>
</evidence>
<evidence type="ECO:0000256" key="1">
    <source>
        <dbReference type="ARBA" id="ARBA00004123"/>
    </source>
</evidence>
<dbReference type="VEuPathDB" id="MicrosporidiaDB:NEQG_02233"/>
<evidence type="ECO:0000256" key="7">
    <source>
        <dbReference type="ARBA" id="ARBA00022840"/>
    </source>
</evidence>
<dbReference type="AlphaFoldDB" id="I3EEN9"/>
<dbReference type="InterPro" id="IPR027925">
    <property type="entry name" value="MCM_N"/>
</dbReference>
<dbReference type="Gene3D" id="3.40.50.300">
    <property type="entry name" value="P-loop containing nucleotide triphosphate hydrolases"/>
    <property type="match status" value="1"/>
</dbReference>
<dbReference type="SMART" id="SM00350">
    <property type="entry name" value="MCM"/>
    <property type="match status" value="1"/>
</dbReference>
<dbReference type="InParanoid" id="I3EEN9"/>
<evidence type="ECO:0000313" key="14">
    <source>
        <dbReference type="Proteomes" id="UP000002872"/>
    </source>
</evidence>
<dbReference type="InterPro" id="IPR008046">
    <property type="entry name" value="Mcm3"/>
</dbReference>
<dbReference type="InterPro" id="IPR027417">
    <property type="entry name" value="P-loop_NTPase"/>
</dbReference>
<dbReference type="PROSITE" id="PS50051">
    <property type="entry name" value="MCM_2"/>
    <property type="match status" value="1"/>
</dbReference>
<dbReference type="PANTHER" id="PTHR11630:SF46">
    <property type="entry name" value="DNA REPLICATION LICENSING FACTOR MCM3-RELATED"/>
    <property type="match status" value="1"/>
</dbReference>
<dbReference type="Pfam" id="PF14551">
    <property type="entry name" value="MCM_N"/>
    <property type="match status" value="1"/>
</dbReference>
<dbReference type="InterPro" id="IPR041562">
    <property type="entry name" value="MCM_lid"/>
</dbReference>
<evidence type="ECO:0000256" key="9">
    <source>
        <dbReference type="ARBA" id="ARBA00023242"/>
    </source>
</evidence>
<evidence type="ECO:0000256" key="11">
    <source>
        <dbReference type="RuleBase" id="RU368061"/>
    </source>
</evidence>
<dbReference type="PRINTS" id="PR01659">
    <property type="entry name" value="MCMPROTEIN3"/>
</dbReference>